<organism evidence="1 2">
    <name type="scientific">Chryseobacterium zhengzhouense</name>
    <dbReference type="NCBI Taxonomy" id="1636086"/>
    <lineage>
        <taxon>Bacteria</taxon>
        <taxon>Pseudomonadati</taxon>
        <taxon>Bacteroidota</taxon>
        <taxon>Flavobacteriia</taxon>
        <taxon>Flavobacteriales</taxon>
        <taxon>Weeksellaceae</taxon>
        <taxon>Chryseobacterium group</taxon>
        <taxon>Chryseobacterium</taxon>
    </lineage>
</organism>
<dbReference type="EMBL" id="JBHTCR010000006">
    <property type="protein sequence ID" value="MFC7347757.1"/>
    <property type="molecule type" value="Genomic_DNA"/>
</dbReference>
<proteinExistence type="predicted"/>
<sequence>MKIVQNTVENLNRLNEKCNFELIETSEREQIAEIIISESIKKGYSKADEDITKDWREW</sequence>
<evidence type="ECO:0000313" key="1">
    <source>
        <dbReference type="EMBL" id="MFC7347757.1"/>
    </source>
</evidence>
<protein>
    <submittedName>
        <fullName evidence="1">Uncharacterized protein</fullName>
    </submittedName>
</protein>
<keyword evidence="2" id="KW-1185">Reference proteome</keyword>
<evidence type="ECO:0000313" key="2">
    <source>
        <dbReference type="Proteomes" id="UP001596550"/>
    </source>
</evidence>
<dbReference type="RefSeq" id="WP_378180062.1">
    <property type="nucleotide sequence ID" value="NZ_JBHTCR010000006.1"/>
</dbReference>
<accession>A0ABW2LZX2</accession>
<reference evidence="2" key="1">
    <citation type="journal article" date="2019" name="Int. J. Syst. Evol. Microbiol.">
        <title>The Global Catalogue of Microorganisms (GCM) 10K type strain sequencing project: providing services to taxonomists for standard genome sequencing and annotation.</title>
        <authorList>
            <consortium name="The Broad Institute Genomics Platform"/>
            <consortium name="The Broad Institute Genome Sequencing Center for Infectious Disease"/>
            <person name="Wu L."/>
            <person name="Ma J."/>
        </authorList>
    </citation>
    <scope>NUCLEOTIDE SEQUENCE [LARGE SCALE GENOMIC DNA]</scope>
    <source>
        <strain evidence="2">CCUG 54781</strain>
    </source>
</reference>
<comment type="caution">
    <text evidence="1">The sequence shown here is derived from an EMBL/GenBank/DDBJ whole genome shotgun (WGS) entry which is preliminary data.</text>
</comment>
<dbReference type="Proteomes" id="UP001596550">
    <property type="component" value="Unassembled WGS sequence"/>
</dbReference>
<name>A0ABW2LZX2_9FLAO</name>
<gene>
    <name evidence="1" type="ORF">ACFQO9_13610</name>
</gene>